<sequence length="176" mass="19394">MEDENPTSVNEKELMEYYGYSGTFGNFRMKMKFLRSWILHSIAYSCPHSETTAKIQRLRGVKIGKNCHFSAYVQLDLIYPHLVSIGNNVTFGSNVIVFAHTNPAANLFLKNGEFPRKVAEVKIKSGAVLFPGSIVTAGVTIGENSIISVGSVVTKDVPDYCVVVGNPGRVIKKIDH</sequence>
<evidence type="ECO:0000256" key="2">
    <source>
        <dbReference type="ARBA" id="ARBA00022679"/>
    </source>
</evidence>
<dbReference type="EMBL" id="CP026995">
    <property type="protein sequence ID" value="QLH05779.1"/>
    <property type="molecule type" value="Genomic_DNA"/>
</dbReference>
<dbReference type="CDD" id="cd04647">
    <property type="entry name" value="LbH_MAT_like"/>
    <property type="match status" value="1"/>
</dbReference>
<dbReference type="InterPro" id="IPR051159">
    <property type="entry name" value="Hexapeptide_acetyltransf"/>
</dbReference>
<dbReference type="GeneID" id="56066550"/>
<comment type="similarity">
    <text evidence="1">Belongs to the transferase hexapeptide repeat family.</text>
</comment>
<protein>
    <submittedName>
        <fullName evidence="3">Acetyltransferase</fullName>
    </submittedName>
</protein>
<keyword evidence="4" id="KW-1185">Reference proteome</keyword>
<organism evidence="3 4">
    <name type="scientific">Nitrosopumilus ureiphilus</name>
    <dbReference type="NCBI Taxonomy" id="1470067"/>
    <lineage>
        <taxon>Archaea</taxon>
        <taxon>Nitrososphaerota</taxon>
        <taxon>Nitrososphaeria</taxon>
        <taxon>Nitrosopumilales</taxon>
        <taxon>Nitrosopumilaceae</taxon>
        <taxon>Nitrosopumilus</taxon>
    </lineage>
</organism>
<dbReference type="InterPro" id="IPR011004">
    <property type="entry name" value="Trimer_LpxA-like_sf"/>
</dbReference>
<dbReference type="KEGG" id="nue:C5F50_00780"/>
<dbReference type="Gene3D" id="2.160.10.10">
    <property type="entry name" value="Hexapeptide repeat proteins"/>
    <property type="match status" value="1"/>
</dbReference>
<dbReference type="AlphaFoldDB" id="A0A7D5R650"/>
<dbReference type="PANTHER" id="PTHR23416:SF23">
    <property type="entry name" value="ACETYLTRANSFERASE C18B11.09C-RELATED"/>
    <property type="match status" value="1"/>
</dbReference>
<keyword evidence="2 3" id="KW-0808">Transferase</keyword>
<dbReference type="SUPFAM" id="SSF51161">
    <property type="entry name" value="Trimeric LpxA-like enzymes"/>
    <property type="match status" value="1"/>
</dbReference>
<evidence type="ECO:0000313" key="4">
    <source>
        <dbReference type="Proteomes" id="UP000509478"/>
    </source>
</evidence>
<gene>
    <name evidence="3" type="ORF">C5F50_00780</name>
</gene>
<dbReference type="Pfam" id="PF14602">
    <property type="entry name" value="Hexapep_2"/>
    <property type="match status" value="2"/>
</dbReference>
<evidence type="ECO:0000256" key="1">
    <source>
        <dbReference type="ARBA" id="ARBA00007274"/>
    </source>
</evidence>
<dbReference type="OrthoDB" id="1475at2157"/>
<evidence type="ECO:0000313" key="3">
    <source>
        <dbReference type="EMBL" id="QLH05779.1"/>
    </source>
</evidence>
<dbReference type="InterPro" id="IPR001451">
    <property type="entry name" value="Hexapep"/>
</dbReference>
<accession>A0A7D5R650</accession>
<reference evidence="3 4" key="1">
    <citation type="submission" date="2018-02" db="EMBL/GenBank/DDBJ databases">
        <title>Complete genome of Nitrosopumilus ureaphilus PS0.</title>
        <authorList>
            <person name="Qin W."/>
            <person name="Zheng Y."/>
            <person name="Stahl D.A."/>
        </authorList>
    </citation>
    <scope>NUCLEOTIDE SEQUENCE [LARGE SCALE GENOMIC DNA]</scope>
    <source>
        <strain evidence="3 4">PS0</strain>
    </source>
</reference>
<dbReference type="GO" id="GO:0008374">
    <property type="term" value="F:O-acyltransferase activity"/>
    <property type="evidence" value="ECO:0007669"/>
    <property type="project" value="TreeGrafter"/>
</dbReference>
<proteinExistence type="inferred from homology"/>
<dbReference type="Proteomes" id="UP000509478">
    <property type="component" value="Chromosome"/>
</dbReference>
<dbReference type="RefSeq" id="WP_179371844.1">
    <property type="nucleotide sequence ID" value="NZ_CP026995.1"/>
</dbReference>
<dbReference type="PANTHER" id="PTHR23416">
    <property type="entry name" value="SIALIC ACID SYNTHASE-RELATED"/>
    <property type="match status" value="1"/>
</dbReference>
<name>A0A7D5R650_9ARCH</name>